<organism evidence="1 2">
    <name type="scientific">Mannheimia succiniciproducens (strain KCTC 0769BP / MBEL55E)</name>
    <dbReference type="NCBI Taxonomy" id="221988"/>
    <lineage>
        <taxon>Bacteria</taxon>
        <taxon>Pseudomonadati</taxon>
        <taxon>Pseudomonadota</taxon>
        <taxon>Gammaproteobacteria</taxon>
        <taxon>Pasteurellales</taxon>
        <taxon>Pasteurellaceae</taxon>
        <taxon>Basfia</taxon>
    </lineage>
</organism>
<dbReference type="KEGG" id="msu:MS1075"/>
<protein>
    <submittedName>
        <fullName evidence="1">Uncharacterized protein</fullName>
    </submittedName>
</protein>
<accession>Q65TM8</accession>
<dbReference type="EMBL" id="AE016827">
    <property type="protein sequence ID" value="AAU37682.1"/>
    <property type="molecule type" value="Genomic_DNA"/>
</dbReference>
<sequence>MRKNRPHFCFYRLERRLIFYFIRLNRQQITF</sequence>
<dbReference type="AlphaFoldDB" id="Q65TM8"/>
<evidence type="ECO:0000313" key="2">
    <source>
        <dbReference type="Proteomes" id="UP000000607"/>
    </source>
</evidence>
<dbReference type="Proteomes" id="UP000000607">
    <property type="component" value="Chromosome"/>
</dbReference>
<gene>
    <name evidence="1" type="ordered locus">MS1075</name>
</gene>
<evidence type="ECO:0000313" key="1">
    <source>
        <dbReference type="EMBL" id="AAU37682.1"/>
    </source>
</evidence>
<reference evidence="1 2" key="1">
    <citation type="journal article" date="2004" name="Nat. Biotechnol.">
        <title>The genome sequence of the capnophilic rumen bacterium Mannheimia succiniciproducens.</title>
        <authorList>
            <person name="Hong S.H."/>
            <person name="Kim J.S."/>
            <person name="Lee S.Y."/>
            <person name="In Y.H."/>
            <person name="Choi S.S."/>
            <person name="Rih J.-K."/>
            <person name="Kim C.H."/>
            <person name="Jeong H."/>
            <person name="Hur C.G."/>
            <person name="Kim J.J."/>
        </authorList>
    </citation>
    <scope>NUCLEOTIDE SEQUENCE [LARGE SCALE GENOMIC DNA]</scope>
    <source>
        <strain evidence="2">KCTC 0769BP / MBEL55E</strain>
    </source>
</reference>
<name>Q65TM8_MANSM</name>
<proteinExistence type="predicted"/>
<keyword evidence="2" id="KW-1185">Reference proteome</keyword>
<dbReference type="HOGENOM" id="CLU_3397306_0_0_6"/>